<reference evidence="8 9" key="1">
    <citation type="submission" date="2018-01" db="EMBL/GenBank/DDBJ databases">
        <title>Draft genome Sequence of streptomyces globosus LZH-48.</title>
        <authorList>
            <person name="Ran K."/>
            <person name="Li Z."/>
            <person name="Wei S."/>
            <person name="Dong R."/>
        </authorList>
    </citation>
    <scope>NUCLEOTIDE SEQUENCE [LARGE SCALE GENOMIC DNA]</scope>
    <source>
        <strain evidence="8 9">LZH-48</strain>
    </source>
</reference>
<dbReference type="EMBL" id="CP030862">
    <property type="protein sequence ID" value="AXE25019.1"/>
    <property type="molecule type" value="Genomic_DNA"/>
</dbReference>
<dbReference type="Gene3D" id="3.90.45.10">
    <property type="entry name" value="Peptide deformylase"/>
    <property type="match status" value="1"/>
</dbReference>
<accession>A0A344U298</accession>
<feature type="binding site" evidence="6">
    <location>
        <position position="210"/>
    </location>
    <ligand>
        <name>Fe cation</name>
        <dbReference type="ChEBI" id="CHEBI:24875"/>
    </ligand>
</feature>
<evidence type="ECO:0000256" key="2">
    <source>
        <dbReference type="ARBA" id="ARBA00022723"/>
    </source>
</evidence>
<dbReference type="OrthoDB" id="9804313at2"/>
<dbReference type="NCBIfam" id="TIGR00079">
    <property type="entry name" value="pept_deformyl"/>
    <property type="match status" value="1"/>
</dbReference>
<name>A0A344U298_9ACTN</name>
<evidence type="ECO:0000313" key="8">
    <source>
        <dbReference type="EMBL" id="AXE25019.1"/>
    </source>
</evidence>
<comment type="catalytic activity">
    <reaction evidence="6">
        <text>N-terminal N-formyl-L-methionyl-[peptide] + H2O = N-terminal L-methionyl-[peptide] + formate</text>
        <dbReference type="Rhea" id="RHEA:24420"/>
        <dbReference type="Rhea" id="RHEA-COMP:10639"/>
        <dbReference type="Rhea" id="RHEA-COMP:10640"/>
        <dbReference type="ChEBI" id="CHEBI:15377"/>
        <dbReference type="ChEBI" id="CHEBI:15740"/>
        <dbReference type="ChEBI" id="CHEBI:49298"/>
        <dbReference type="ChEBI" id="CHEBI:64731"/>
        <dbReference type="EC" id="3.5.1.88"/>
    </reaction>
</comment>
<organism evidence="8 9">
    <name type="scientific">Streptomyces globosus</name>
    <dbReference type="NCBI Taxonomy" id="68209"/>
    <lineage>
        <taxon>Bacteria</taxon>
        <taxon>Bacillati</taxon>
        <taxon>Actinomycetota</taxon>
        <taxon>Actinomycetes</taxon>
        <taxon>Kitasatosporales</taxon>
        <taxon>Streptomycetaceae</taxon>
        <taxon>Streptomyces</taxon>
    </lineage>
</organism>
<sequence>MPDPTDPTDPTDASDWTDPSDPSDPIDRIVPTGSNAPAPAAPAAVRDAAAERPLPPEALRGAFRPITEVGADVLHRRCADVTGFGSPELSRLVDDMFFTMHAARGVGLAANQIGVDLRVFVYDCPDDDGIRHIGHVCNPVLDPLPDTAAGAAPAGSAVVRAEGCLSVPGARHELARAARAVVRGSDKDGNPVVVEGTGFFACCLQHETDHLDGTLYTDRLTPDQRARCLADMAENAEAVRAARLTRARLRSR</sequence>
<protein>
    <recommendedName>
        <fullName evidence="6">Peptide deformylase</fullName>
        <shortName evidence="6">PDF</shortName>
        <ecNumber evidence="6">3.5.1.88</ecNumber>
    </recommendedName>
    <alternativeName>
        <fullName evidence="6">Polypeptide deformylase</fullName>
    </alternativeName>
</protein>
<dbReference type="PANTHER" id="PTHR10458">
    <property type="entry name" value="PEPTIDE DEFORMYLASE"/>
    <property type="match status" value="1"/>
</dbReference>
<dbReference type="KEGG" id="sgz:C0216_17590"/>
<dbReference type="EC" id="3.5.1.88" evidence="6"/>
<feature type="binding site" evidence="6">
    <location>
        <position position="164"/>
    </location>
    <ligand>
        <name>Fe cation</name>
        <dbReference type="ChEBI" id="CHEBI:24875"/>
    </ligand>
</feature>
<dbReference type="Proteomes" id="UP000252004">
    <property type="component" value="Chromosome"/>
</dbReference>
<dbReference type="FunFam" id="3.90.45.10:FF:000004">
    <property type="entry name" value="Peptide deformylase"/>
    <property type="match status" value="1"/>
</dbReference>
<feature type="active site" evidence="6">
    <location>
        <position position="207"/>
    </location>
</feature>
<comment type="similarity">
    <text evidence="1 6">Belongs to the polypeptide deformylase family.</text>
</comment>
<proteinExistence type="inferred from homology"/>
<gene>
    <name evidence="6 8" type="primary">def</name>
    <name evidence="8" type="ORF">C0216_17590</name>
</gene>
<dbReference type="GO" id="GO:0006412">
    <property type="term" value="P:translation"/>
    <property type="evidence" value="ECO:0007669"/>
    <property type="project" value="UniProtKB-UniRule"/>
</dbReference>
<dbReference type="Pfam" id="PF01327">
    <property type="entry name" value="Pep_deformylase"/>
    <property type="match status" value="1"/>
</dbReference>
<feature type="compositionally biased region" description="Low complexity" evidence="7">
    <location>
        <begin position="8"/>
        <end position="20"/>
    </location>
</feature>
<comment type="function">
    <text evidence="6">Removes the formyl group from the N-terminal Met of newly synthesized proteins. Requires at least a dipeptide for an efficient rate of reaction. N-terminal L-methionine is a prerequisite for activity but the enzyme has broad specificity at other positions.</text>
</comment>
<dbReference type="HAMAP" id="MF_00163">
    <property type="entry name" value="Pep_deformylase"/>
    <property type="match status" value="1"/>
</dbReference>
<dbReference type="GO" id="GO:0046872">
    <property type="term" value="F:metal ion binding"/>
    <property type="evidence" value="ECO:0007669"/>
    <property type="project" value="UniProtKB-KW"/>
</dbReference>
<dbReference type="PANTHER" id="PTHR10458:SF2">
    <property type="entry name" value="PEPTIDE DEFORMYLASE, MITOCHONDRIAL"/>
    <property type="match status" value="1"/>
</dbReference>
<dbReference type="CDD" id="cd00487">
    <property type="entry name" value="Pep_deformylase"/>
    <property type="match status" value="1"/>
</dbReference>
<keyword evidence="3 6" id="KW-0378">Hydrolase</keyword>
<dbReference type="AlphaFoldDB" id="A0A344U298"/>
<dbReference type="GO" id="GO:0042586">
    <property type="term" value="F:peptide deformylase activity"/>
    <property type="evidence" value="ECO:0007669"/>
    <property type="project" value="UniProtKB-UniRule"/>
</dbReference>
<dbReference type="RefSeq" id="WP_114056207.1">
    <property type="nucleotide sequence ID" value="NZ_CP030862.1"/>
</dbReference>
<evidence type="ECO:0000256" key="5">
    <source>
        <dbReference type="ARBA" id="ARBA00023004"/>
    </source>
</evidence>
<feature type="region of interest" description="Disordered" evidence="7">
    <location>
        <begin position="1"/>
        <end position="48"/>
    </location>
</feature>
<feature type="compositionally biased region" description="Low complexity" evidence="7">
    <location>
        <begin position="36"/>
        <end position="47"/>
    </location>
</feature>
<comment type="cofactor">
    <cofactor evidence="6">
        <name>Fe(2+)</name>
        <dbReference type="ChEBI" id="CHEBI:29033"/>
    </cofactor>
    <text evidence="6">Binds 1 Fe(2+) ion.</text>
</comment>
<dbReference type="NCBIfam" id="NF001159">
    <property type="entry name" value="PRK00150.1-3"/>
    <property type="match status" value="1"/>
</dbReference>
<evidence type="ECO:0000256" key="6">
    <source>
        <dbReference type="HAMAP-Rule" id="MF_00163"/>
    </source>
</evidence>
<evidence type="ECO:0000256" key="4">
    <source>
        <dbReference type="ARBA" id="ARBA00022917"/>
    </source>
</evidence>
<dbReference type="PRINTS" id="PR01576">
    <property type="entry name" value="PDEFORMYLASE"/>
</dbReference>
<evidence type="ECO:0000313" key="9">
    <source>
        <dbReference type="Proteomes" id="UP000252004"/>
    </source>
</evidence>
<feature type="binding site" evidence="6">
    <location>
        <position position="206"/>
    </location>
    <ligand>
        <name>Fe cation</name>
        <dbReference type="ChEBI" id="CHEBI:24875"/>
    </ligand>
</feature>
<keyword evidence="4 6" id="KW-0648">Protein biosynthesis</keyword>
<evidence type="ECO:0000256" key="3">
    <source>
        <dbReference type="ARBA" id="ARBA00022801"/>
    </source>
</evidence>
<dbReference type="InterPro" id="IPR023635">
    <property type="entry name" value="Peptide_deformylase"/>
</dbReference>
<dbReference type="InterPro" id="IPR036821">
    <property type="entry name" value="Peptide_deformylase_sf"/>
</dbReference>
<evidence type="ECO:0000256" key="7">
    <source>
        <dbReference type="SAM" id="MobiDB-lite"/>
    </source>
</evidence>
<keyword evidence="2 6" id="KW-0479">Metal-binding</keyword>
<keyword evidence="5 6" id="KW-0408">Iron</keyword>
<keyword evidence="9" id="KW-1185">Reference proteome</keyword>
<evidence type="ECO:0000256" key="1">
    <source>
        <dbReference type="ARBA" id="ARBA00010759"/>
    </source>
</evidence>
<dbReference type="SUPFAM" id="SSF56420">
    <property type="entry name" value="Peptide deformylase"/>
    <property type="match status" value="1"/>
</dbReference>